<dbReference type="Pfam" id="PF17853">
    <property type="entry name" value="GGDEF_2"/>
    <property type="match status" value="1"/>
</dbReference>
<evidence type="ECO:0000259" key="4">
    <source>
        <dbReference type="Pfam" id="PF17853"/>
    </source>
</evidence>
<dbReference type="InterPro" id="IPR051448">
    <property type="entry name" value="CdaR-like_regulators"/>
</dbReference>
<dbReference type="RefSeq" id="WP_221871026.1">
    <property type="nucleotide sequence ID" value="NZ_JACWFH010000006.1"/>
</dbReference>
<comment type="similarity">
    <text evidence="1">Belongs to the CdaR family.</text>
</comment>
<dbReference type="InterPro" id="IPR025736">
    <property type="entry name" value="PucR_C-HTH_dom"/>
</dbReference>
<keyword evidence="6" id="KW-1185">Reference proteome</keyword>
<dbReference type="PANTHER" id="PTHR33744">
    <property type="entry name" value="CARBOHYDRATE DIACID REGULATOR"/>
    <property type="match status" value="1"/>
</dbReference>
<gene>
    <name evidence="5" type="ORF">H0185_02855</name>
</gene>
<dbReference type="Pfam" id="PF13556">
    <property type="entry name" value="HTH_30"/>
    <property type="match status" value="1"/>
</dbReference>
<dbReference type="Proteomes" id="UP000769780">
    <property type="component" value="Unassembled WGS sequence"/>
</dbReference>
<evidence type="ECO:0000313" key="5">
    <source>
        <dbReference type="EMBL" id="MBY0095759.1"/>
    </source>
</evidence>
<comment type="caution">
    <text evidence="5">The sequence shown here is derived from an EMBL/GenBank/DDBJ whole genome shotgun (WGS) entry which is preliminary data.</text>
</comment>
<sequence length="544" mass="62629">MKITELFSVQSLKEMKLIAGETGKEREITTINMMDAPDIIPFLNPNEFLVTTAYHIKDQPDRLLDLIQAMANRGCAALGIKTKRFLHEVPKEALTLANKLALPIIELPYELSLGEIVNQTLRAILDHRAGELASALEIHKHFTSIIMQGKGIHSLLEKLSQLTQRSVHLVDHHLMPIAEPCTQLEIFSSLKSDLDQDIRHLALATNRNLSFSVISTKETHTLFPVNMSEKKSAFLILTGSVSQENHLAVLTIEQAINVLSFALMKEHALRQHERRIRNDFFLQYLDGAFTSNNEIINRAKEYSLPNDTDYLCVAGKLDNENNDHMYTQRKQTSETPFEFIEDMIHRNITNVHFFTKNNTCILLFEMPTQQHELVLQTIQEKVAKTFEQTISFGVSNLCYSFIKVQTAYQEAVEALSQGERSKKISFIQHFQTKDLTELLRLIPEKEMSHFYNYTFKDFSTCKPEEKESLLQTLFVYLETHCQISETAKRLFIHRNTVVYRIDKCEELLGRSLKDPEATLQLRVAFQIQKLLAPRLHIHNHEPKT</sequence>
<dbReference type="EMBL" id="JACWFH010000006">
    <property type="protein sequence ID" value="MBY0095759.1"/>
    <property type="molecule type" value="Genomic_DNA"/>
</dbReference>
<dbReference type="PANTHER" id="PTHR33744:SF1">
    <property type="entry name" value="DNA-BINDING TRANSCRIPTIONAL ACTIVATOR ADER"/>
    <property type="match status" value="1"/>
</dbReference>
<feature type="domain" description="CdaR GGDEF-like" evidence="4">
    <location>
        <begin position="291"/>
        <end position="415"/>
    </location>
</feature>
<name>A0ABS7K0N5_9BACI</name>
<organism evidence="5 6">
    <name type="scientific">Mesobacillus maritimus</name>
    <dbReference type="NCBI Taxonomy" id="1643336"/>
    <lineage>
        <taxon>Bacteria</taxon>
        <taxon>Bacillati</taxon>
        <taxon>Bacillota</taxon>
        <taxon>Bacilli</taxon>
        <taxon>Bacillales</taxon>
        <taxon>Bacillaceae</taxon>
        <taxon>Mesobacillus</taxon>
    </lineage>
</organism>
<dbReference type="InterPro" id="IPR012914">
    <property type="entry name" value="PucR_dom"/>
</dbReference>
<evidence type="ECO:0000259" key="3">
    <source>
        <dbReference type="Pfam" id="PF13556"/>
    </source>
</evidence>
<feature type="domain" description="PucR C-terminal helix-turn-helix" evidence="3">
    <location>
        <begin position="469"/>
        <end position="527"/>
    </location>
</feature>
<feature type="domain" description="Purine catabolism PurC-like" evidence="2">
    <location>
        <begin position="6"/>
        <end position="124"/>
    </location>
</feature>
<accession>A0ABS7K0N5</accession>
<dbReference type="Gene3D" id="1.10.10.2840">
    <property type="entry name" value="PucR C-terminal helix-turn-helix domain"/>
    <property type="match status" value="1"/>
</dbReference>
<evidence type="ECO:0000256" key="1">
    <source>
        <dbReference type="ARBA" id="ARBA00006754"/>
    </source>
</evidence>
<dbReference type="Pfam" id="PF07905">
    <property type="entry name" value="PucR"/>
    <property type="match status" value="1"/>
</dbReference>
<dbReference type="InterPro" id="IPR041522">
    <property type="entry name" value="CdaR_GGDEF"/>
</dbReference>
<protein>
    <submittedName>
        <fullName evidence="5">PucR family transcriptional regulator ligand-binding domain-containing protein</fullName>
    </submittedName>
</protein>
<evidence type="ECO:0000313" key="6">
    <source>
        <dbReference type="Proteomes" id="UP000769780"/>
    </source>
</evidence>
<dbReference type="InterPro" id="IPR042070">
    <property type="entry name" value="PucR_C-HTH_sf"/>
</dbReference>
<evidence type="ECO:0000259" key="2">
    <source>
        <dbReference type="Pfam" id="PF07905"/>
    </source>
</evidence>
<reference evidence="5 6" key="1">
    <citation type="submission" date="2020-07" db="EMBL/GenBank/DDBJ databases">
        <title>Fungal Genomes of the International Space Station.</title>
        <authorList>
            <person name="Seuylemezian A."/>
            <person name="Singh N.K."/>
            <person name="Wood J."/>
            <person name="Venkateswaran K."/>
        </authorList>
    </citation>
    <scope>NUCLEOTIDE SEQUENCE [LARGE SCALE GENOMIC DNA]</scope>
    <source>
        <strain evidence="5 6">PL-B2</strain>
    </source>
</reference>
<proteinExistence type="inferred from homology"/>